<dbReference type="PROSITE" id="PS51257">
    <property type="entry name" value="PROKAR_LIPOPROTEIN"/>
    <property type="match status" value="1"/>
</dbReference>
<comment type="caution">
    <text evidence="2">The sequence shown here is derived from an EMBL/GenBank/DDBJ whole genome shotgun (WGS) entry which is preliminary data.</text>
</comment>
<keyword evidence="1" id="KW-0732">Signal</keyword>
<evidence type="ECO:0000256" key="1">
    <source>
        <dbReference type="SAM" id="SignalP"/>
    </source>
</evidence>
<protein>
    <submittedName>
        <fullName evidence="2">Uncharacterized protein</fullName>
    </submittedName>
</protein>
<feature type="chain" id="PRO_5046924630" evidence="1">
    <location>
        <begin position="20"/>
        <end position="111"/>
    </location>
</feature>
<reference evidence="2" key="1">
    <citation type="submission" date="2023-07" db="EMBL/GenBank/DDBJ databases">
        <authorList>
            <person name="Stuckert A."/>
        </authorList>
    </citation>
    <scope>NUCLEOTIDE SEQUENCE</scope>
</reference>
<evidence type="ECO:0000313" key="2">
    <source>
        <dbReference type="EMBL" id="CAJ0922158.1"/>
    </source>
</evidence>
<feature type="signal peptide" evidence="1">
    <location>
        <begin position="1"/>
        <end position="19"/>
    </location>
</feature>
<name>A0ABN9KUJ1_9NEOB</name>
<dbReference type="EMBL" id="CAUEEQ010002224">
    <property type="protein sequence ID" value="CAJ0922158.1"/>
    <property type="molecule type" value="Genomic_DNA"/>
</dbReference>
<dbReference type="Proteomes" id="UP001176940">
    <property type="component" value="Unassembled WGS sequence"/>
</dbReference>
<gene>
    <name evidence="2" type="ORF">RIMI_LOCUS1691347</name>
</gene>
<organism evidence="2 3">
    <name type="scientific">Ranitomeya imitator</name>
    <name type="common">mimic poison frog</name>
    <dbReference type="NCBI Taxonomy" id="111125"/>
    <lineage>
        <taxon>Eukaryota</taxon>
        <taxon>Metazoa</taxon>
        <taxon>Chordata</taxon>
        <taxon>Craniata</taxon>
        <taxon>Vertebrata</taxon>
        <taxon>Euteleostomi</taxon>
        <taxon>Amphibia</taxon>
        <taxon>Batrachia</taxon>
        <taxon>Anura</taxon>
        <taxon>Neobatrachia</taxon>
        <taxon>Hyloidea</taxon>
        <taxon>Dendrobatidae</taxon>
        <taxon>Dendrobatinae</taxon>
        <taxon>Ranitomeya</taxon>
    </lineage>
</organism>
<evidence type="ECO:0000313" key="3">
    <source>
        <dbReference type="Proteomes" id="UP001176940"/>
    </source>
</evidence>
<sequence>MKTDILVLIAFNLFALCHAGGGYGCLLEALQGPDVPENVKKLLSKYDYAQGGSSVYEAFIKDFYIVMDEDLPCDYDVLMSDLVSSYCYIHEPWKLHVMHEKLSFKFTITKL</sequence>
<proteinExistence type="predicted"/>
<accession>A0ABN9KUJ1</accession>
<keyword evidence="3" id="KW-1185">Reference proteome</keyword>